<dbReference type="PANTHER" id="PTHR30399:SF1">
    <property type="entry name" value="UTP PYROPHOSPHATASE"/>
    <property type="match status" value="1"/>
</dbReference>
<comment type="caution">
    <text evidence="2">The sequence shown here is derived from an EMBL/GenBank/DDBJ whole genome shotgun (WGS) entry which is preliminary data.</text>
</comment>
<dbReference type="CDD" id="cd07344">
    <property type="entry name" value="M48_yhfN_like"/>
    <property type="match status" value="1"/>
</dbReference>
<organism evidence="2 3">
    <name type="scientific">Candidatus Avoscillospira stercorigallinarum</name>
    <dbReference type="NCBI Taxonomy" id="2840708"/>
    <lineage>
        <taxon>Bacteria</taxon>
        <taxon>Bacillati</taxon>
        <taxon>Bacillota</taxon>
        <taxon>Clostridia</taxon>
        <taxon>Eubacteriales</taxon>
        <taxon>Oscillospiraceae</taxon>
        <taxon>Oscillospiraceae incertae sedis</taxon>
        <taxon>Candidatus Avoscillospira</taxon>
    </lineage>
</organism>
<sequence>MDYKLIRSDRRTLALEITREGQVLVRAPHQATQDQIDEFVTARREWLSSRLQRVRDHLAAHPTPDAAQTQALRAKALEVLPERVRYYGSRMGLQPVSLTITGAKTRFGSCSSRGRISFSWLLMQYPREAIDYVVVHELAHLVHQNHGPAFYRLVASVLPDYRQREALLRY</sequence>
<dbReference type="InterPro" id="IPR002725">
    <property type="entry name" value="YgjP-like_metallopeptidase"/>
</dbReference>
<dbReference type="Pfam" id="PF01863">
    <property type="entry name" value="YgjP-like"/>
    <property type="match status" value="2"/>
</dbReference>
<evidence type="ECO:0000313" key="2">
    <source>
        <dbReference type="EMBL" id="HIQ69050.1"/>
    </source>
</evidence>
<reference evidence="2" key="2">
    <citation type="journal article" date="2021" name="PeerJ">
        <title>Extensive microbial diversity within the chicken gut microbiome revealed by metagenomics and culture.</title>
        <authorList>
            <person name="Gilroy R."/>
            <person name="Ravi A."/>
            <person name="Getino M."/>
            <person name="Pursley I."/>
            <person name="Horton D.L."/>
            <person name="Alikhan N.F."/>
            <person name="Baker D."/>
            <person name="Gharbi K."/>
            <person name="Hall N."/>
            <person name="Watson M."/>
            <person name="Adriaenssens E.M."/>
            <person name="Foster-Nyarko E."/>
            <person name="Jarju S."/>
            <person name="Secka A."/>
            <person name="Antonio M."/>
            <person name="Oren A."/>
            <person name="Chaudhuri R.R."/>
            <person name="La Ragione R."/>
            <person name="Hildebrand F."/>
            <person name="Pallen M.J."/>
        </authorList>
    </citation>
    <scope>NUCLEOTIDE SEQUENCE</scope>
    <source>
        <strain evidence="2">ChiSjej2B20-13462</strain>
    </source>
</reference>
<gene>
    <name evidence="2" type="ORF">IAA67_01795</name>
</gene>
<evidence type="ECO:0000259" key="1">
    <source>
        <dbReference type="Pfam" id="PF01863"/>
    </source>
</evidence>
<proteinExistence type="predicted"/>
<dbReference type="InterPro" id="IPR053136">
    <property type="entry name" value="UTP_pyrophosphatase-like"/>
</dbReference>
<feature type="domain" description="YgjP-like metallopeptidase" evidence="1">
    <location>
        <begin position="11"/>
        <end position="65"/>
    </location>
</feature>
<dbReference type="PANTHER" id="PTHR30399">
    <property type="entry name" value="UNCHARACTERIZED PROTEIN YGJP"/>
    <property type="match status" value="1"/>
</dbReference>
<reference evidence="2" key="1">
    <citation type="submission" date="2020-10" db="EMBL/GenBank/DDBJ databases">
        <authorList>
            <person name="Gilroy R."/>
        </authorList>
    </citation>
    <scope>NUCLEOTIDE SEQUENCE</scope>
    <source>
        <strain evidence="2">ChiSjej2B20-13462</strain>
    </source>
</reference>
<dbReference type="AlphaFoldDB" id="A0A9D1CN40"/>
<dbReference type="Proteomes" id="UP000886874">
    <property type="component" value="Unassembled WGS sequence"/>
</dbReference>
<protein>
    <submittedName>
        <fullName evidence="2">M48 family metallopeptidase</fullName>
    </submittedName>
</protein>
<feature type="domain" description="YgjP-like metallopeptidase" evidence="1">
    <location>
        <begin position="69"/>
        <end position="169"/>
    </location>
</feature>
<evidence type="ECO:0000313" key="3">
    <source>
        <dbReference type="Proteomes" id="UP000886874"/>
    </source>
</evidence>
<dbReference type="EMBL" id="DVFN01000024">
    <property type="protein sequence ID" value="HIQ69050.1"/>
    <property type="molecule type" value="Genomic_DNA"/>
</dbReference>
<name>A0A9D1CN40_9FIRM</name>
<dbReference type="Gene3D" id="3.30.2010.10">
    <property type="entry name" value="Metalloproteases ('zincins'), catalytic domain"/>
    <property type="match status" value="1"/>
</dbReference>
<accession>A0A9D1CN40</accession>